<accession>A0A0N4TBG1</accession>
<proteinExistence type="predicted"/>
<organism evidence="3">
    <name type="scientific">Brugia pahangi</name>
    <name type="common">Filarial nematode worm</name>
    <dbReference type="NCBI Taxonomy" id="6280"/>
    <lineage>
        <taxon>Eukaryota</taxon>
        <taxon>Metazoa</taxon>
        <taxon>Ecdysozoa</taxon>
        <taxon>Nematoda</taxon>
        <taxon>Chromadorea</taxon>
        <taxon>Rhabditida</taxon>
        <taxon>Spirurina</taxon>
        <taxon>Spiruromorpha</taxon>
        <taxon>Filarioidea</taxon>
        <taxon>Onchocercidae</taxon>
        <taxon>Brugia</taxon>
    </lineage>
</organism>
<dbReference type="Proteomes" id="UP000278627">
    <property type="component" value="Unassembled WGS sequence"/>
</dbReference>
<evidence type="ECO:0000313" key="1">
    <source>
        <dbReference type="EMBL" id="VDN86701.1"/>
    </source>
</evidence>
<dbReference type="EMBL" id="UZAD01003949">
    <property type="protein sequence ID" value="VDN86701.1"/>
    <property type="molecule type" value="Genomic_DNA"/>
</dbReference>
<dbReference type="AlphaFoldDB" id="A0A0N4TBG1"/>
<protein>
    <submittedName>
        <fullName evidence="1 3">Uncharacterized protein</fullName>
    </submittedName>
</protein>
<reference evidence="3" key="1">
    <citation type="submission" date="2017-02" db="UniProtKB">
        <authorList>
            <consortium name="WormBaseParasite"/>
        </authorList>
    </citation>
    <scope>IDENTIFICATION</scope>
</reference>
<keyword evidence="2" id="KW-1185">Reference proteome</keyword>
<name>A0A0N4TBG1_BRUPA</name>
<evidence type="ECO:0000313" key="2">
    <source>
        <dbReference type="Proteomes" id="UP000278627"/>
    </source>
</evidence>
<dbReference type="WBParaSite" id="BPAG_0000554801-mRNA-1">
    <property type="protein sequence ID" value="BPAG_0000554801-mRNA-1"/>
    <property type="gene ID" value="BPAG_0000554801"/>
</dbReference>
<gene>
    <name evidence="1" type="ORF">BPAG_LOCUS5515</name>
</gene>
<evidence type="ECO:0000313" key="3">
    <source>
        <dbReference type="WBParaSite" id="BPAG_0000554801-mRNA-1"/>
    </source>
</evidence>
<sequence length="34" mass="4036">MIYSSVNFVLIAMMDGRMLEVNHHRLEKFKPSKI</sequence>
<reference evidence="1 2" key="2">
    <citation type="submission" date="2018-11" db="EMBL/GenBank/DDBJ databases">
        <authorList>
            <consortium name="Pathogen Informatics"/>
        </authorList>
    </citation>
    <scope>NUCLEOTIDE SEQUENCE [LARGE SCALE GENOMIC DNA]</scope>
</reference>